<protein>
    <submittedName>
        <fullName evidence="4">Acyl carrier protein</fullName>
    </submittedName>
</protein>
<dbReference type="PROSITE" id="PS00012">
    <property type="entry name" value="PHOSPHOPANTETHEINE"/>
    <property type="match status" value="1"/>
</dbReference>
<organism evidence="4 5">
    <name type="scientific">Syntrophotalea carbinolica (strain DSM 2380 / NBRC 103641 / GraBd1)</name>
    <name type="common">Pelobacter carbinolicus</name>
    <dbReference type="NCBI Taxonomy" id="338963"/>
    <lineage>
        <taxon>Bacteria</taxon>
        <taxon>Pseudomonadati</taxon>
        <taxon>Thermodesulfobacteriota</taxon>
        <taxon>Desulfuromonadia</taxon>
        <taxon>Desulfuromonadales</taxon>
        <taxon>Syntrophotaleaceae</taxon>
        <taxon>Syntrophotalea</taxon>
    </lineage>
</organism>
<evidence type="ECO:0000313" key="4">
    <source>
        <dbReference type="EMBL" id="ABA89887.1"/>
    </source>
</evidence>
<evidence type="ECO:0000256" key="2">
    <source>
        <dbReference type="ARBA" id="ARBA00022553"/>
    </source>
</evidence>
<dbReference type="HOGENOM" id="CLU_108696_14_1_7"/>
<dbReference type="OrthoDB" id="9803943at2"/>
<keyword evidence="1" id="KW-0596">Phosphopantetheine</keyword>
<dbReference type="RefSeq" id="WP_011342430.1">
    <property type="nucleotide sequence ID" value="NC_007498.2"/>
</dbReference>
<dbReference type="EMBL" id="CP000142">
    <property type="protein sequence ID" value="ABA89887.1"/>
    <property type="molecule type" value="Genomic_DNA"/>
</dbReference>
<dbReference type="AlphaFoldDB" id="Q3A170"/>
<reference evidence="5" key="1">
    <citation type="submission" date="2005-10" db="EMBL/GenBank/DDBJ databases">
        <title>Complete sequence of Pelobacter carbinolicus DSM 2380.</title>
        <authorList>
            <person name="Copeland A."/>
            <person name="Lucas S."/>
            <person name="Lapidus A."/>
            <person name="Barry K."/>
            <person name="Detter J.C."/>
            <person name="Glavina T."/>
            <person name="Hammon N."/>
            <person name="Israni S."/>
            <person name="Pitluck S."/>
            <person name="Chertkov O."/>
            <person name="Schmutz J."/>
            <person name="Larimer F."/>
            <person name="Land M."/>
            <person name="Kyrpides N."/>
            <person name="Ivanova N."/>
            <person name="Richardson P."/>
        </authorList>
    </citation>
    <scope>NUCLEOTIDE SEQUENCE [LARGE SCALE GENOMIC DNA]</scope>
    <source>
        <strain evidence="5">DSM 2380 / NBRC 103641 / GraBd1</strain>
    </source>
</reference>
<reference evidence="4 5" key="2">
    <citation type="journal article" date="2012" name="BMC Genomics">
        <title>The genome of Pelobacter carbinolicus reveals surprising metabolic capabilities and physiological features.</title>
        <authorList>
            <person name="Aklujkar M."/>
            <person name="Haveman S.A."/>
            <person name="Didonato R.Jr."/>
            <person name="Chertkov O."/>
            <person name="Han C.S."/>
            <person name="Land M.L."/>
            <person name="Brown P."/>
            <person name="Lovley D.R."/>
        </authorList>
    </citation>
    <scope>NUCLEOTIDE SEQUENCE [LARGE SCALE GENOMIC DNA]</scope>
    <source>
        <strain evidence="5">DSM 2380 / NBRC 103641 / GraBd1</strain>
    </source>
</reference>
<keyword evidence="2" id="KW-0597">Phosphoprotein</keyword>
<sequence>MSLKEELKQAIVADLNLEDMTPEEIEDDEPLFGEGLGLDSLDAVELVVLLQKHFGVEVKDMEEGREAFVSIDALAAFIEQRRG</sequence>
<dbReference type="Gene3D" id="1.10.1200.10">
    <property type="entry name" value="ACP-like"/>
    <property type="match status" value="1"/>
</dbReference>
<dbReference type="STRING" id="338963.Pcar_2651"/>
<keyword evidence="5" id="KW-1185">Reference proteome</keyword>
<feature type="domain" description="Carrier" evidence="3">
    <location>
        <begin position="2"/>
        <end position="82"/>
    </location>
</feature>
<dbReference type="Pfam" id="PF00550">
    <property type="entry name" value="PP-binding"/>
    <property type="match status" value="1"/>
</dbReference>
<dbReference type="SUPFAM" id="SSF47336">
    <property type="entry name" value="ACP-like"/>
    <property type="match status" value="1"/>
</dbReference>
<accession>Q3A170</accession>
<dbReference type="Proteomes" id="UP000002534">
    <property type="component" value="Chromosome"/>
</dbReference>
<dbReference type="InterPro" id="IPR006162">
    <property type="entry name" value="Ppantetheine_attach_site"/>
</dbReference>
<evidence type="ECO:0000259" key="3">
    <source>
        <dbReference type="PROSITE" id="PS50075"/>
    </source>
</evidence>
<dbReference type="KEGG" id="pca:Pcar_2651"/>
<dbReference type="InterPro" id="IPR036736">
    <property type="entry name" value="ACP-like_sf"/>
</dbReference>
<dbReference type="eggNOG" id="COG0236">
    <property type="taxonomic scope" value="Bacteria"/>
</dbReference>
<name>Q3A170_SYNC1</name>
<gene>
    <name evidence="4" type="primary">acpP-1</name>
    <name evidence="4" type="ordered locus">Pcar_2651</name>
</gene>
<evidence type="ECO:0000256" key="1">
    <source>
        <dbReference type="ARBA" id="ARBA00022450"/>
    </source>
</evidence>
<dbReference type="NCBIfam" id="NF006617">
    <property type="entry name" value="PRK09184.1"/>
    <property type="match status" value="1"/>
</dbReference>
<evidence type="ECO:0000313" key="5">
    <source>
        <dbReference type="Proteomes" id="UP000002534"/>
    </source>
</evidence>
<dbReference type="InterPro" id="IPR009081">
    <property type="entry name" value="PP-bd_ACP"/>
</dbReference>
<dbReference type="PROSITE" id="PS50075">
    <property type="entry name" value="CARRIER"/>
    <property type="match status" value="1"/>
</dbReference>
<proteinExistence type="predicted"/>